<name>A0A263DBQ3_9PSEU</name>
<gene>
    <name evidence="1" type="ORF">CFN78_01640</name>
</gene>
<evidence type="ECO:0000313" key="1">
    <source>
        <dbReference type="EMBL" id="OZM74937.1"/>
    </source>
</evidence>
<sequence length="127" mass="12818">MTAEVALMTGDAVAAVGPAEQAAALAARRGALRHSVKSRLVLAAALAGTGAAEAGERAAVLVPAALADARTAGLRSLTWPAGLLAADLDPAAAVRLRAEVTAELHALSLRSDPQGRRLARESAWVPL</sequence>
<accession>A0A263DBQ3</accession>
<protein>
    <submittedName>
        <fullName evidence="1">Uncharacterized protein</fullName>
    </submittedName>
</protein>
<dbReference type="EMBL" id="NKYE01000001">
    <property type="protein sequence ID" value="OZM74937.1"/>
    <property type="molecule type" value="Genomic_DNA"/>
</dbReference>
<dbReference type="InParanoid" id="A0A263DBQ3"/>
<proteinExistence type="predicted"/>
<dbReference type="AlphaFoldDB" id="A0A263DBQ3"/>
<keyword evidence="2" id="KW-1185">Reference proteome</keyword>
<dbReference type="Proteomes" id="UP000242444">
    <property type="component" value="Unassembled WGS sequence"/>
</dbReference>
<organism evidence="1 2">
    <name type="scientific">Amycolatopsis antarctica</name>
    <dbReference type="NCBI Taxonomy" id="1854586"/>
    <lineage>
        <taxon>Bacteria</taxon>
        <taxon>Bacillati</taxon>
        <taxon>Actinomycetota</taxon>
        <taxon>Actinomycetes</taxon>
        <taxon>Pseudonocardiales</taxon>
        <taxon>Pseudonocardiaceae</taxon>
        <taxon>Amycolatopsis</taxon>
    </lineage>
</organism>
<evidence type="ECO:0000313" key="2">
    <source>
        <dbReference type="Proteomes" id="UP000242444"/>
    </source>
</evidence>
<reference evidence="1 2" key="1">
    <citation type="submission" date="2017-07" db="EMBL/GenBank/DDBJ databases">
        <title>Amycolatopsis antarcticus sp. nov., isolated from the surface of an Antarcticus brown macroalga.</title>
        <authorList>
            <person name="Wang J."/>
            <person name="Leiva S."/>
            <person name="Huang J."/>
            <person name="Huang Y."/>
        </authorList>
    </citation>
    <scope>NUCLEOTIDE SEQUENCE [LARGE SCALE GENOMIC DNA]</scope>
    <source>
        <strain evidence="1 2">AU-G6</strain>
    </source>
</reference>
<comment type="caution">
    <text evidence="1">The sequence shown here is derived from an EMBL/GenBank/DDBJ whole genome shotgun (WGS) entry which is preliminary data.</text>
</comment>